<keyword evidence="1" id="KW-0472">Membrane</keyword>
<keyword evidence="1" id="KW-1133">Transmembrane helix</keyword>
<protein>
    <submittedName>
        <fullName evidence="2">Uncharacterized protein</fullName>
    </submittedName>
</protein>
<dbReference type="Proteomes" id="UP000027120">
    <property type="component" value="Unassembled WGS sequence"/>
</dbReference>
<evidence type="ECO:0000313" key="3">
    <source>
        <dbReference type="Proteomes" id="UP000027120"/>
    </source>
</evidence>
<sequence length="246" mass="28973">MVAWEDFCTSSVFKRQTSVAQKHLVRYRSRLRVARILGNRLLSLKLLATLLLEFWAMGARCPNFQQHKMAKKLWAKRDPPDLKRELGTIKISASEHFPGHITNLSKFRNGIVKQTLEPSTREKDTSYWNNVKDYGESISHWVRNVSILFNSVIMLLLNLELLQVILLFPLFPLQHHPNIKVLPIKEDKKKPPVDDEYEMHNQPLIYDEYEIDDSHEKEIERIDFSIIDMKEIMNKFMSDAEAERKK</sequence>
<accession>A0A067D5C5</accession>
<dbReference type="AlphaFoldDB" id="A0A067D5C5"/>
<reference evidence="2 3" key="1">
    <citation type="submission" date="2014-04" db="EMBL/GenBank/DDBJ databases">
        <authorList>
            <consortium name="International Citrus Genome Consortium"/>
            <person name="Gmitter F."/>
            <person name="Chen C."/>
            <person name="Farmerie W."/>
            <person name="Harkins T."/>
            <person name="Desany B."/>
            <person name="Mohiuddin M."/>
            <person name="Kodira C."/>
            <person name="Borodovsky M."/>
            <person name="Lomsadze A."/>
            <person name="Burns P."/>
            <person name="Jenkins J."/>
            <person name="Prochnik S."/>
            <person name="Shu S."/>
            <person name="Chapman J."/>
            <person name="Pitluck S."/>
            <person name="Schmutz J."/>
            <person name="Rokhsar D."/>
        </authorList>
    </citation>
    <scope>NUCLEOTIDE SEQUENCE</scope>
</reference>
<evidence type="ECO:0000313" key="2">
    <source>
        <dbReference type="EMBL" id="KDO38038.1"/>
    </source>
</evidence>
<evidence type="ECO:0000256" key="1">
    <source>
        <dbReference type="SAM" id="Phobius"/>
    </source>
</evidence>
<dbReference type="EMBL" id="KK788931">
    <property type="protein sequence ID" value="KDO38038.1"/>
    <property type="molecule type" value="Genomic_DNA"/>
</dbReference>
<keyword evidence="1" id="KW-0812">Transmembrane</keyword>
<organism evidence="2 3">
    <name type="scientific">Citrus sinensis</name>
    <name type="common">Sweet orange</name>
    <name type="synonym">Citrus aurantium var. sinensis</name>
    <dbReference type="NCBI Taxonomy" id="2711"/>
    <lineage>
        <taxon>Eukaryota</taxon>
        <taxon>Viridiplantae</taxon>
        <taxon>Streptophyta</taxon>
        <taxon>Embryophyta</taxon>
        <taxon>Tracheophyta</taxon>
        <taxon>Spermatophyta</taxon>
        <taxon>Magnoliopsida</taxon>
        <taxon>eudicotyledons</taxon>
        <taxon>Gunneridae</taxon>
        <taxon>Pentapetalae</taxon>
        <taxon>rosids</taxon>
        <taxon>malvids</taxon>
        <taxon>Sapindales</taxon>
        <taxon>Rutaceae</taxon>
        <taxon>Aurantioideae</taxon>
        <taxon>Citrus</taxon>
    </lineage>
</organism>
<proteinExistence type="predicted"/>
<keyword evidence="3" id="KW-1185">Reference proteome</keyword>
<feature type="transmembrane region" description="Helical" evidence="1">
    <location>
        <begin position="36"/>
        <end position="57"/>
    </location>
</feature>
<name>A0A067D5C5_CITSI</name>
<gene>
    <name evidence="2" type="ORF">CISIN_1g041761mg</name>
</gene>